<feature type="transmembrane region" description="Helical" evidence="1">
    <location>
        <begin position="415"/>
        <end position="435"/>
    </location>
</feature>
<keyword evidence="1" id="KW-0472">Membrane</keyword>
<proteinExistence type="predicted"/>
<dbReference type="RefSeq" id="WP_092680552.1">
    <property type="nucleotide sequence ID" value="NZ_FNMZ01000002.1"/>
</dbReference>
<evidence type="ECO:0000256" key="1">
    <source>
        <dbReference type="SAM" id="Phobius"/>
    </source>
</evidence>
<protein>
    <recommendedName>
        <fullName evidence="4">Membrane-associated oxidoreductase</fullName>
    </recommendedName>
</protein>
<dbReference type="OrthoDB" id="6865449at2"/>
<gene>
    <name evidence="2" type="ORF">SAMN05444336_102283</name>
</gene>
<dbReference type="Proteomes" id="UP000199118">
    <property type="component" value="Unassembled WGS sequence"/>
</dbReference>
<keyword evidence="3" id="KW-1185">Reference proteome</keyword>
<evidence type="ECO:0000313" key="3">
    <source>
        <dbReference type="Proteomes" id="UP000199118"/>
    </source>
</evidence>
<evidence type="ECO:0000313" key="2">
    <source>
        <dbReference type="EMBL" id="SDW76274.1"/>
    </source>
</evidence>
<keyword evidence="1" id="KW-1133">Transmembrane helix</keyword>
<feature type="transmembrane region" description="Helical" evidence="1">
    <location>
        <begin position="538"/>
        <end position="562"/>
    </location>
</feature>
<keyword evidence="1" id="KW-0812">Transmembrane</keyword>
<dbReference type="EMBL" id="FNMZ01000002">
    <property type="protein sequence ID" value="SDW76274.1"/>
    <property type="molecule type" value="Genomic_DNA"/>
</dbReference>
<dbReference type="STRING" id="356660.SAMN05444336_102283"/>
<accession>A0A1H2W7P3</accession>
<organism evidence="2 3">
    <name type="scientific">Albimonas donghaensis</name>
    <dbReference type="NCBI Taxonomy" id="356660"/>
    <lineage>
        <taxon>Bacteria</taxon>
        <taxon>Pseudomonadati</taxon>
        <taxon>Pseudomonadota</taxon>
        <taxon>Alphaproteobacteria</taxon>
        <taxon>Rhodobacterales</taxon>
        <taxon>Paracoccaceae</taxon>
        <taxon>Albimonas</taxon>
    </lineage>
</organism>
<dbReference type="AlphaFoldDB" id="A0A1H2W7P3"/>
<name>A0A1H2W7P3_9RHOB</name>
<reference evidence="2 3" key="1">
    <citation type="submission" date="2016-10" db="EMBL/GenBank/DDBJ databases">
        <authorList>
            <person name="de Groot N.N."/>
        </authorList>
    </citation>
    <scope>NUCLEOTIDE SEQUENCE [LARGE SCALE GENOMIC DNA]</scope>
    <source>
        <strain evidence="2 3">DSM 17890</strain>
    </source>
</reference>
<evidence type="ECO:0008006" key="4">
    <source>
        <dbReference type="Google" id="ProtNLM"/>
    </source>
</evidence>
<sequence>MIIPAALRTRFGNLLPAEARVLARMAEDEDVVIGGDLPTEGDDTRKIRAEFVAVLARGGCEGAAPPPSGLHIQGAWIAGLLDLRGPQIDLDLGLLDCRFDAPPLLLSARLANLSLIGSHLPGIDADRLETRGDVFLRGAVVQGEARFPGARLGGNLDCVGARFEREGGFALTADGLETRGSVFLRGAVVQGEARFPGARLGGNFDCDSAYFEQEYGAALNADAIEVEGDVLLTRTEVRGAARLLHARLKHDLICVGSSFRKEYGVALMVRDAWVTGGLILRGETRVCGTLDMTNSRFGYIDVEAASWPSVGELMLDRCCYDAFISSPVDARSRLDWLALQDEARFGQDFWPQPYEQLAKVFREMGHVADARTVLIRKEKLQRVARRAKMGAAPRALFWLRDAAFAVTVRYGRAPMLAFVWLAGLALIGFAMFYAAERNGALKPNTGYTLRADEWVACGAALGAPVHDAGTGETLKGRRASGQTRLACFLAQPEGAKYPEFNAFVYSLDTLLPIVDLEMQDYWIPDESAEWPFARAARWYLWVHIALGWGLSLLAVAGFSGLVKSDGTP</sequence>